<comment type="caution">
    <text evidence="15">The sequence shown here is derived from an EMBL/GenBank/DDBJ whole genome shotgun (WGS) entry which is preliminary data.</text>
</comment>
<dbReference type="EMBL" id="JAYDYQ010002687">
    <property type="protein sequence ID" value="KAK4479169.1"/>
    <property type="molecule type" value="Genomic_DNA"/>
</dbReference>
<evidence type="ECO:0000313" key="15">
    <source>
        <dbReference type="EMBL" id="KAK4479169.1"/>
    </source>
</evidence>
<dbReference type="SUPFAM" id="SSF54637">
    <property type="entry name" value="Thioesterase/thiol ester dehydrase-isomerase"/>
    <property type="match status" value="1"/>
</dbReference>
<comment type="subcellular location">
    <subcellularLocation>
        <location evidence="1 11">Plastid</location>
        <location evidence="1 11">Chloroplast</location>
    </subcellularLocation>
</comment>
<dbReference type="Pfam" id="PF01643">
    <property type="entry name" value="Acyl-ACP_TE"/>
    <property type="match status" value="1"/>
</dbReference>
<keyword evidence="4 11" id="KW-0150">Chloroplast</keyword>
<dbReference type="Gene3D" id="3.10.129.10">
    <property type="entry name" value="Hotdog Thioesterase"/>
    <property type="match status" value="1"/>
</dbReference>
<dbReference type="Proteomes" id="UP001291926">
    <property type="component" value="Unassembled WGS sequence"/>
</dbReference>
<evidence type="ECO:0000256" key="3">
    <source>
        <dbReference type="ARBA" id="ARBA00022516"/>
    </source>
</evidence>
<evidence type="ECO:0000256" key="2">
    <source>
        <dbReference type="ARBA" id="ARBA00006500"/>
    </source>
</evidence>
<dbReference type="InterPro" id="IPR045023">
    <property type="entry name" value="FATA/B"/>
</dbReference>
<evidence type="ECO:0000256" key="9">
    <source>
        <dbReference type="ARBA" id="ARBA00023098"/>
    </source>
</evidence>
<feature type="domain" description="Acyl-ACP-thioesterase N-terminal" evidence="13">
    <location>
        <begin position="104"/>
        <end position="201"/>
    </location>
</feature>
<dbReference type="Pfam" id="PF12590">
    <property type="entry name" value="Acyl-thio_N"/>
    <property type="match status" value="1"/>
</dbReference>
<keyword evidence="3 11" id="KW-0444">Lipid biosynthesis</keyword>
<keyword evidence="5 11" id="KW-0934">Plastid</keyword>
<dbReference type="InterPro" id="IPR049427">
    <property type="entry name" value="Acyl-ACP_TE_C"/>
</dbReference>
<dbReference type="InterPro" id="IPR029069">
    <property type="entry name" value="HotDog_dom_sf"/>
</dbReference>
<organism evidence="15 16">
    <name type="scientific">Penstemon davidsonii</name>
    <dbReference type="NCBI Taxonomy" id="160366"/>
    <lineage>
        <taxon>Eukaryota</taxon>
        <taxon>Viridiplantae</taxon>
        <taxon>Streptophyta</taxon>
        <taxon>Embryophyta</taxon>
        <taxon>Tracheophyta</taxon>
        <taxon>Spermatophyta</taxon>
        <taxon>Magnoliopsida</taxon>
        <taxon>eudicotyledons</taxon>
        <taxon>Gunneridae</taxon>
        <taxon>Pentapetalae</taxon>
        <taxon>asterids</taxon>
        <taxon>lamiids</taxon>
        <taxon>Lamiales</taxon>
        <taxon>Plantaginaceae</taxon>
        <taxon>Cheloneae</taxon>
        <taxon>Penstemon</taxon>
    </lineage>
</organism>
<evidence type="ECO:0000256" key="6">
    <source>
        <dbReference type="ARBA" id="ARBA00022801"/>
    </source>
</evidence>
<reference evidence="15 16" key="1">
    <citation type="journal article" date="2023" name="bioRxiv">
        <title>Genome report: Whole genome sequence and annotation of Penstemon davidsonii.</title>
        <authorList>
            <person name="Ostevik K.L."/>
            <person name="Alabady M."/>
            <person name="Zhang M."/>
            <person name="Rausher M.D."/>
        </authorList>
    </citation>
    <scope>NUCLEOTIDE SEQUENCE [LARGE SCALE GENOMIC DNA]</scope>
    <source>
        <strain evidence="15">DNT005</strain>
        <tissue evidence="15">Whole leaf</tissue>
    </source>
</reference>
<feature type="domain" description="Acyl-ACP thioesterase N-terminal hotdog" evidence="12">
    <location>
        <begin position="212"/>
        <end position="348"/>
    </location>
</feature>
<comment type="function">
    <text evidence="11">Plays an essential role in chain termination during de novo fatty acid synthesis.</text>
</comment>
<keyword evidence="9 11" id="KW-0443">Lipid metabolism</keyword>
<evidence type="ECO:0000256" key="1">
    <source>
        <dbReference type="ARBA" id="ARBA00004229"/>
    </source>
</evidence>
<evidence type="ECO:0000256" key="4">
    <source>
        <dbReference type="ARBA" id="ARBA00022528"/>
    </source>
</evidence>
<evidence type="ECO:0000256" key="10">
    <source>
        <dbReference type="ARBA" id="ARBA00023160"/>
    </source>
</evidence>
<feature type="domain" description="Acyl-ACP thioesterase-like C-terminal" evidence="14">
    <location>
        <begin position="381"/>
        <end position="448"/>
    </location>
</feature>
<evidence type="ECO:0000259" key="13">
    <source>
        <dbReference type="Pfam" id="PF12590"/>
    </source>
</evidence>
<comment type="similarity">
    <text evidence="2 11">Belongs to the acyl-ACP thioesterase family.</text>
</comment>
<name>A0ABR0CQ52_9LAMI</name>
<dbReference type="InterPro" id="IPR002864">
    <property type="entry name" value="Acyl-ACP_thioesterase_NHD"/>
</dbReference>
<keyword evidence="8" id="KW-0809">Transit peptide</keyword>
<evidence type="ECO:0000256" key="8">
    <source>
        <dbReference type="ARBA" id="ARBA00022946"/>
    </source>
</evidence>
<gene>
    <name evidence="15" type="ORF">RD792_014680</name>
</gene>
<keyword evidence="16" id="KW-1185">Reference proteome</keyword>
<dbReference type="PANTHER" id="PTHR31727">
    <property type="entry name" value="OLEOYL-ACYL CARRIER PROTEIN THIOESTERASE 1, CHLOROPLASTIC"/>
    <property type="match status" value="1"/>
</dbReference>
<evidence type="ECO:0000259" key="14">
    <source>
        <dbReference type="Pfam" id="PF20791"/>
    </source>
</evidence>
<evidence type="ECO:0000256" key="11">
    <source>
        <dbReference type="RuleBase" id="RU363096"/>
    </source>
</evidence>
<dbReference type="PANTHER" id="PTHR31727:SF2">
    <property type="entry name" value="PALMITOYL-ACYL CARRIER PROTEIN THIOESTERASE, CHLOROPLASTIC"/>
    <property type="match status" value="1"/>
</dbReference>
<keyword evidence="6 11" id="KW-0378">Hydrolase</keyword>
<dbReference type="Pfam" id="PF20791">
    <property type="entry name" value="Acyl-ACP_TE_C"/>
    <property type="match status" value="1"/>
</dbReference>
<accession>A0ABR0CQ52</accession>
<keyword evidence="10 11" id="KW-0275">Fatty acid biosynthesis</keyword>
<evidence type="ECO:0000313" key="16">
    <source>
        <dbReference type="Proteomes" id="UP001291926"/>
    </source>
</evidence>
<dbReference type="EC" id="3.1.2.-" evidence="11"/>
<evidence type="ECO:0000256" key="5">
    <source>
        <dbReference type="ARBA" id="ARBA00022640"/>
    </source>
</evidence>
<dbReference type="CDD" id="cd00586">
    <property type="entry name" value="4HBT"/>
    <property type="match status" value="1"/>
</dbReference>
<evidence type="ECO:0000259" key="12">
    <source>
        <dbReference type="Pfam" id="PF01643"/>
    </source>
</evidence>
<protein>
    <recommendedName>
        <fullName evidence="11">Acyl-[acyl-carrier-protein] hydrolase</fullName>
        <ecNumber evidence="11">3.1.2.-</ecNumber>
    </recommendedName>
</protein>
<evidence type="ECO:0000256" key="7">
    <source>
        <dbReference type="ARBA" id="ARBA00022832"/>
    </source>
</evidence>
<dbReference type="InterPro" id="IPR021113">
    <property type="entry name" value="Acyl-ACP-thioesterase_N"/>
</dbReference>
<sequence length="561" mass="63150">MEQESKNENSSKREEEFGRFLVLIQFQLDHVRSNWVDPVDPVDLVDPVNPIDPVDPVDSVVLHFLAFASCVLYSPGTSRQLHHGVHGRNVRISSYSFSSFKLLRKIGGSVHASTDSRGNGANSKSTFSRLKVKASAQAPPKVNGSKVGVLDGFETDAAKTFINKLLDWSMLLAAITTLFLAAEKQWMMLDWKPKRPDMLVDPFGLGRIVQDGLVFRQNFSIRSYEIGADRTASVETLMNHFQETTLNHVKCVGLFGDGFGSTPEMCKKKLIWVITKMQVVVDRYPMWGDVVQVDTWLATSGKNGVRRDWLVRDSNTGEILTRASSQSVMINKKTRRLSRIPDEVRDEIGCHFVDSPPVVDDDSMKLPKLDDNTAYHIRTGLTSAPSQILETHELAGIALEYRKECMSDIVLQSLSYVVDNGAPGYVDFQHSLRLEGRDEIVKGRTRWRLKYPNGNLVVLVVGKVVINREEFDLVGTEGSLVMKFIYDRRPFKAHKLTWRSLLLLKGQGILYMQYGDVLLPFKYAGYPMLLNAITVDTYDNNFLSSDRAPLLVAASELVWLT</sequence>
<keyword evidence="7 11" id="KW-0276">Fatty acid metabolism</keyword>
<proteinExistence type="inferred from homology"/>